<dbReference type="CDD" id="cd03223">
    <property type="entry name" value="ABCD_peroxisomal_ALDP"/>
    <property type="match status" value="1"/>
</dbReference>
<evidence type="ECO:0000256" key="9">
    <source>
        <dbReference type="SAM" id="Phobius"/>
    </source>
</evidence>
<dbReference type="PROSITE" id="PS00211">
    <property type="entry name" value="ABC_TRANSPORTER_1"/>
    <property type="match status" value="1"/>
</dbReference>
<evidence type="ECO:0008006" key="14">
    <source>
        <dbReference type="Google" id="ProtNLM"/>
    </source>
</evidence>
<feature type="transmembrane region" description="Helical" evidence="9">
    <location>
        <begin position="235"/>
        <end position="256"/>
    </location>
</feature>
<dbReference type="PROSITE" id="PS50893">
    <property type="entry name" value="ABC_TRANSPORTER_2"/>
    <property type="match status" value="1"/>
</dbReference>
<dbReference type="InterPro" id="IPR011527">
    <property type="entry name" value="ABC1_TM_dom"/>
</dbReference>
<keyword evidence="13" id="KW-1185">Reference proteome</keyword>
<evidence type="ECO:0000256" key="7">
    <source>
        <dbReference type="ARBA" id="ARBA00023136"/>
    </source>
</evidence>
<comment type="caution">
    <text evidence="12">The sequence shown here is derived from an EMBL/GenBank/DDBJ whole genome shotgun (WGS) entry which is preliminary data.</text>
</comment>
<protein>
    <recommendedName>
        <fullName evidence="14">ABC transporter domain-containing protein</fullName>
    </recommendedName>
</protein>
<keyword evidence="7 9" id="KW-0472">Membrane</keyword>
<gene>
    <name evidence="12" type="ORF">BB559_006949</name>
</gene>
<dbReference type="Pfam" id="PF00005">
    <property type="entry name" value="ABC_tran"/>
    <property type="match status" value="1"/>
</dbReference>
<keyword evidence="4" id="KW-0547">Nucleotide-binding</keyword>
<evidence type="ECO:0000256" key="8">
    <source>
        <dbReference type="SAM" id="MobiDB-lite"/>
    </source>
</evidence>
<feature type="compositionally biased region" description="Polar residues" evidence="8">
    <location>
        <begin position="1"/>
        <end position="18"/>
    </location>
</feature>
<keyword evidence="6 9" id="KW-1133">Transmembrane helix</keyword>
<comment type="similarity">
    <text evidence="1">Belongs to the ABC transporter superfamily. ABCD family. Peroxisomal fatty acyl CoA transporter (TC 3.A.1.203) subfamily.</text>
</comment>
<dbReference type="InterPro" id="IPR050835">
    <property type="entry name" value="ABC_transporter_sub-D"/>
</dbReference>
<evidence type="ECO:0000259" key="10">
    <source>
        <dbReference type="PROSITE" id="PS50893"/>
    </source>
</evidence>
<dbReference type="Pfam" id="PF06472">
    <property type="entry name" value="ABC_membrane_2"/>
    <property type="match status" value="1"/>
</dbReference>
<evidence type="ECO:0000256" key="1">
    <source>
        <dbReference type="ARBA" id="ARBA00008575"/>
    </source>
</evidence>
<dbReference type="GO" id="GO:0015910">
    <property type="term" value="P:long-chain fatty acid import into peroxisome"/>
    <property type="evidence" value="ECO:0007669"/>
    <property type="project" value="TreeGrafter"/>
</dbReference>
<feature type="transmembrane region" description="Helical" evidence="9">
    <location>
        <begin position="364"/>
        <end position="386"/>
    </location>
</feature>
<proteinExistence type="inferred from homology"/>
<keyword evidence="2" id="KW-0813">Transport</keyword>
<dbReference type="GO" id="GO:0005324">
    <property type="term" value="F:long-chain fatty acid transmembrane transporter activity"/>
    <property type="evidence" value="ECO:0007669"/>
    <property type="project" value="TreeGrafter"/>
</dbReference>
<dbReference type="Proteomes" id="UP000245699">
    <property type="component" value="Unassembled WGS sequence"/>
</dbReference>
<dbReference type="InterPro" id="IPR036640">
    <property type="entry name" value="ABC1_TM_sf"/>
</dbReference>
<dbReference type="GO" id="GO:0016887">
    <property type="term" value="F:ATP hydrolysis activity"/>
    <property type="evidence" value="ECO:0007669"/>
    <property type="project" value="InterPro"/>
</dbReference>
<feature type="transmembrane region" description="Helical" evidence="9">
    <location>
        <begin position="323"/>
        <end position="344"/>
    </location>
</feature>
<dbReference type="Gene3D" id="3.40.50.300">
    <property type="entry name" value="P-loop containing nucleotide triphosphate hydrolases"/>
    <property type="match status" value="1"/>
</dbReference>
<dbReference type="GO" id="GO:0006635">
    <property type="term" value="P:fatty acid beta-oxidation"/>
    <property type="evidence" value="ECO:0007669"/>
    <property type="project" value="TreeGrafter"/>
</dbReference>
<dbReference type="GO" id="GO:0140359">
    <property type="term" value="F:ABC-type transporter activity"/>
    <property type="evidence" value="ECO:0007669"/>
    <property type="project" value="InterPro"/>
</dbReference>
<dbReference type="GO" id="GO:0005524">
    <property type="term" value="F:ATP binding"/>
    <property type="evidence" value="ECO:0007669"/>
    <property type="project" value="UniProtKB-KW"/>
</dbReference>
<dbReference type="OrthoDB" id="422637at2759"/>
<keyword evidence="5" id="KW-0067">ATP-binding</keyword>
<dbReference type="GO" id="GO:0042760">
    <property type="term" value="P:very long-chain fatty acid catabolic process"/>
    <property type="evidence" value="ECO:0007669"/>
    <property type="project" value="TreeGrafter"/>
</dbReference>
<dbReference type="SUPFAM" id="SSF52540">
    <property type="entry name" value="P-loop containing nucleoside triphosphate hydrolases"/>
    <property type="match status" value="1"/>
</dbReference>
<feature type="region of interest" description="Disordered" evidence="8">
    <location>
        <begin position="1"/>
        <end position="33"/>
    </location>
</feature>
<dbReference type="PANTHER" id="PTHR11384:SF59">
    <property type="entry name" value="LYSOSOMAL COBALAMIN TRANSPORTER ABCD4"/>
    <property type="match status" value="1"/>
</dbReference>
<organism evidence="12 13">
    <name type="scientific">Furculomyces boomerangus</name>
    <dbReference type="NCBI Taxonomy" id="61424"/>
    <lineage>
        <taxon>Eukaryota</taxon>
        <taxon>Fungi</taxon>
        <taxon>Fungi incertae sedis</taxon>
        <taxon>Zoopagomycota</taxon>
        <taxon>Kickxellomycotina</taxon>
        <taxon>Harpellomycetes</taxon>
        <taxon>Harpellales</taxon>
        <taxon>Harpellaceae</taxon>
        <taxon>Furculomyces</taxon>
    </lineage>
</organism>
<dbReference type="AlphaFoldDB" id="A0A2T9XZQ8"/>
<dbReference type="PANTHER" id="PTHR11384">
    <property type="entry name" value="ATP-BINDING CASSETTE, SUB-FAMILY D MEMBER"/>
    <property type="match status" value="1"/>
</dbReference>
<dbReference type="SMART" id="SM00382">
    <property type="entry name" value="AAA"/>
    <property type="match status" value="1"/>
</dbReference>
<evidence type="ECO:0000256" key="4">
    <source>
        <dbReference type="ARBA" id="ARBA00022741"/>
    </source>
</evidence>
<evidence type="ECO:0000256" key="5">
    <source>
        <dbReference type="ARBA" id="ARBA00022840"/>
    </source>
</evidence>
<feature type="domain" description="ABC transmembrane type-1" evidence="11">
    <location>
        <begin position="89"/>
        <end position="380"/>
    </location>
</feature>
<name>A0A2T9XZQ8_9FUNG</name>
<dbReference type="GO" id="GO:0007031">
    <property type="term" value="P:peroxisome organization"/>
    <property type="evidence" value="ECO:0007669"/>
    <property type="project" value="TreeGrafter"/>
</dbReference>
<sequence>MDLSNRKTPSSGHSTQGRPSDEFKKPNNSQGENDIVNKVNISAALGFLPNHTFSINFKGMGNLHRVSRVAVTSKEPGVVGNGFDLGIKALIVLLFLGNVAYQFAAYFTGLISSEFYMVLGSKDKHGFNIVLGKSIGYTLLTGGLLTFNNFMLGMIQAKSRMGLTRYTHDRYIKPKAFYDLILRKNVDNPDQRITQDIDKLSASYMNVFSIIVIYPVVVIYYTVRTWLITGYIGPVSIYAYFIIGVIVSNLLIPMLASKVYYQERCEGYFRNHHVYTRDNSEEISFYGGEKKVKSEADRSLSSLFKRQKAVAIFTVPIYMAYQFFSYFGASLTYALVGIPLFTGMFDHLTEPGELSSMISKSSFISMYLIYAFTTILSAARDLAYLVGYSVRISQLWDELETINEDATNDWVQESPEGIVEVYNLSVESPTESTLISDLSFSVLPFNNLLITGPNGCGKTSLIRTMKGLWKPTSGTVKLPYKDGKMDVLFLPQRAQLVYGSLRDQVTYPETENESNSRFADGGDYNQNVRIINILKEVGLSHLLKPEYHLSFIDKNDFSLNYNIETSPESVLDIRHSTPTWEEILSPGEQQKLCIARVLYLNPKYAILDESTSSLNPQAESQLYNALIRQGITLISISHRESVYKFHKNCIRFDSTGRYDYSEIAN</sequence>
<dbReference type="PROSITE" id="PS50929">
    <property type="entry name" value="ABC_TM1F"/>
    <property type="match status" value="1"/>
</dbReference>
<feature type="transmembrane region" description="Helical" evidence="9">
    <location>
        <begin position="90"/>
        <end position="115"/>
    </location>
</feature>
<dbReference type="SUPFAM" id="SSF90123">
    <property type="entry name" value="ABC transporter transmembrane region"/>
    <property type="match status" value="1"/>
</dbReference>
<dbReference type="InterPro" id="IPR003439">
    <property type="entry name" value="ABC_transporter-like_ATP-bd"/>
</dbReference>
<evidence type="ECO:0000313" key="13">
    <source>
        <dbReference type="Proteomes" id="UP000245699"/>
    </source>
</evidence>
<evidence type="ECO:0000313" key="12">
    <source>
        <dbReference type="EMBL" id="PVU85558.1"/>
    </source>
</evidence>
<evidence type="ECO:0000256" key="6">
    <source>
        <dbReference type="ARBA" id="ARBA00022989"/>
    </source>
</evidence>
<dbReference type="InterPro" id="IPR027417">
    <property type="entry name" value="P-loop_NTPase"/>
</dbReference>
<dbReference type="InterPro" id="IPR017871">
    <property type="entry name" value="ABC_transporter-like_CS"/>
</dbReference>
<keyword evidence="3 9" id="KW-0812">Transmembrane</keyword>
<reference evidence="12 13" key="1">
    <citation type="journal article" date="2018" name="MBio">
        <title>Comparative Genomics Reveals the Core Gene Toolbox for the Fungus-Insect Symbiosis.</title>
        <authorList>
            <person name="Wang Y."/>
            <person name="Stata M."/>
            <person name="Wang W."/>
            <person name="Stajich J.E."/>
            <person name="White M.M."/>
            <person name="Moncalvo J.M."/>
        </authorList>
    </citation>
    <scope>NUCLEOTIDE SEQUENCE [LARGE SCALE GENOMIC DNA]</scope>
    <source>
        <strain evidence="12 13">AUS-77-4</strain>
    </source>
</reference>
<accession>A0A2T9XZQ8</accession>
<dbReference type="Gene3D" id="1.20.1560.10">
    <property type="entry name" value="ABC transporter type 1, transmembrane domain"/>
    <property type="match status" value="1"/>
</dbReference>
<dbReference type="EMBL" id="MBFT01001069">
    <property type="protein sequence ID" value="PVU85558.1"/>
    <property type="molecule type" value="Genomic_DNA"/>
</dbReference>
<feature type="domain" description="ABC transporter" evidence="10">
    <location>
        <begin position="419"/>
        <end position="663"/>
    </location>
</feature>
<feature type="transmembrane region" description="Helical" evidence="9">
    <location>
        <begin position="202"/>
        <end position="223"/>
    </location>
</feature>
<dbReference type="GO" id="GO:0005778">
    <property type="term" value="C:peroxisomal membrane"/>
    <property type="evidence" value="ECO:0007669"/>
    <property type="project" value="TreeGrafter"/>
</dbReference>
<dbReference type="InterPro" id="IPR003593">
    <property type="entry name" value="AAA+_ATPase"/>
</dbReference>
<feature type="transmembrane region" description="Helical" evidence="9">
    <location>
        <begin position="135"/>
        <end position="155"/>
    </location>
</feature>
<evidence type="ECO:0000256" key="2">
    <source>
        <dbReference type="ARBA" id="ARBA00022448"/>
    </source>
</evidence>
<dbReference type="STRING" id="61424.A0A2T9XZQ8"/>
<evidence type="ECO:0000259" key="11">
    <source>
        <dbReference type="PROSITE" id="PS50929"/>
    </source>
</evidence>
<evidence type="ECO:0000256" key="3">
    <source>
        <dbReference type="ARBA" id="ARBA00022692"/>
    </source>
</evidence>